<gene>
    <name evidence="1" type="ORF">E5357_03805</name>
</gene>
<organism evidence="1 2">
    <name type="scientific">Hominisplanchenecus murintestinalis</name>
    <dbReference type="NCBI Taxonomy" id="2941517"/>
    <lineage>
        <taxon>Bacteria</taxon>
        <taxon>Bacillati</taxon>
        <taxon>Bacillota</taxon>
        <taxon>Clostridia</taxon>
        <taxon>Lachnospirales</taxon>
        <taxon>Lachnospiraceae</taxon>
        <taxon>Hominisplanchenecus</taxon>
    </lineage>
</organism>
<name>A0AC61R2E7_9FIRM</name>
<reference evidence="1" key="1">
    <citation type="submission" date="2019-04" db="EMBL/GenBank/DDBJ databases">
        <title>Microbes associate with the intestines of laboratory mice.</title>
        <authorList>
            <person name="Navarre W."/>
            <person name="Wong E."/>
            <person name="Huang K."/>
            <person name="Tropini C."/>
            <person name="Ng K."/>
            <person name="Yu B."/>
        </authorList>
    </citation>
    <scope>NUCLEOTIDE SEQUENCE</scope>
    <source>
        <strain evidence="1">NM72_1-8</strain>
    </source>
</reference>
<sequence length="347" mass="38271">MGRRKLCGIAAAGGMFLLTGCSGIFGDGTAEPIQSMKIGICTYDQFDTFIGTLVEEFKEEARQKEQETGVTITVEVVGAGGKQNIQNDQVESLINNGCDILLVNQVDRTDTTMVIDKAKNADIPVIFFNRELVREDLERWEKLYYVGVKTLESGVMQGEIVVDLCSGEQGIAPYDKNGDGRLQYVMLEGEAGHQDALIRTEYAVNTITNAGIRLTKLDNEIANWSRAQAQTKMNQWLEEFGDRIELVLANNDDMALGAIDAWKESGKPYMPVVVGVDGTEAALDAMREGTLAGTVVNDTEGQARGMMELAYSLYFQTPLPDDIELEEDTYIRLPHTVVTAEMLQDLE</sequence>
<proteinExistence type="predicted"/>
<dbReference type="EMBL" id="SRZB01000004">
    <property type="protein sequence ID" value="TGX99859.1"/>
    <property type="molecule type" value="Genomic_DNA"/>
</dbReference>
<protein>
    <submittedName>
        <fullName evidence="1">Galactose ABC transporter substrate-binding protein</fullName>
    </submittedName>
</protein>
<keyword evidence="2" id="KW-1185">Reference proteome</keyword>
<evidence type="ECO:0000313" key="2">
    <source>
        <dbReference type="Proteomes" id="UP000307720"/>
    </source>
</evidence>
<evidence type="ECO:0000313" key="1">
    <source>
        <dbReference type="EMBL" id="TGX99859.1"/>
    </source>
</evidence>
<accession>A0AC61R2E7</accession>
<dbReference type="Proteomes" id="UP000307720">
    <property type="component" value="Unassembled WGS sequence"/>
</dbReference>
<comment type="caution">
    <text evidence="1">The sequence shown here is derived from an EMBL/GenBank/DDBJ whole genome shotgun (WGS) entry which is preliminary data.</text>
</comment>